<evidence type="ECO:0000256" key="6">
    <source>
        <dbReference type="RuleBase" id="RU003942"/>
    </source>
</evidence>
<evidence type="ECO:0000313" key="8">
    <source>
        <dbReference type="EMBL" id="GAA4238300.1"/>
    </source>
</evidence>
<protein>
    <submittedName>
        <fullName evidence="8">Multidrug efflux SMR transporter</fullName>
    </submittedName>
</protein>
<dbReference type="SUPFAM" id="SSF103481">
    <property type="entry name" value="Multidrug resistance efflux transporter EmrE"/>
    <property type="match status" value="1"/>
</dbReference>
<feature type="transmembrane region" description="Helical" evidence="7">
    <location>
        <begin position="12"/>
        <end position="31"/>
    </location>
</feature>
<keyword evidence="2" id="KW-1003">Cell membrane</keyword>
<dbReference type="InterPro" id="IPR037185">
    <property type="entry name" value="EmrE-like"/>
</dbReference>
<name>A0ABP8CEH5_9ACTN</name>
<dbReference type="InterPro" id="IPR045324">
    <property type="entry name" value="Small_multidrug_res"/>
</dbReference>
<reference evidence="9" key="1">
    <citation type="journal article" date="2019" name="Int. J. Syst. Evol. Microbiol.">
        <title>The Global Catalogue of Microorganisms (GCM) 10K type strain sequencing project: providing services to taxonomists for standard genome sequencing and annotation.</title>
        <authorList>
            <consortium name="The Broad Institute Genomics Platform"/>
            <consortium name="The Broad Institute Genome Sequencing Center for Infectious Disease"/>
            <person name="Wu L."/>
            <person name="Ma J."/>
        </authorList>
    </citation>
    <scope>NUCLEOTIDE SEQUENCE [LARGE SCALE GENOMIC DNA]</scope>
    <source>
        <strain evidence="9">JCM 17440</strain>
    </source>
</reference>
<dbReference type="Proteomes" id="UP001501710">
    <property type="component" value="Unassembled WGS sequence"/>
</dbReference>
<evidence type="ECO:0000256" key="3">
    <source>
        <dbReference type="ARBA" id="ARBA00022692"/>
    </source>
</evidence>
<gene>
    <name evidence="8" type="ORF">GCM10022254_53660</name>
</gene>
<comment type="similarity">
    <text evidence="6">Belongs to the drug/metabolite transporter (DMT) superfamily. Small multidrug resistance (SMR) (TC 2.A.7.1) family.</text>
</comment>
<dbReference type="PANTHER" id="PTHR30561">
    <property type="entry name" value="SMR FAMILY PROTON-DEPENDENT DRUG EFFLUX TRANSPORTER SUGE"/>
    <property type="match status" value="1"/>
</dbReference>
<dbReference type="PANTHER" id="PTHR30561:SF21">
    <property type="entry name" value="MOLECULAR CHAPERONE"/>
    <property type="match status" value="1"/>
</dbReference>
<evidence type="ECO:0000256" key="2">
    <source>
        <dbReference type="ARBA" id="ARBA00022475"/>
    </source>
</evidence>
<evidence type="ECO:0000313" key="9">
    <source>
        <dbReference type="Proteomes" id="UP001501710"/>
    </source>
</evidence>
<feature type="transmembrane region" description="Helical" evidence="7">
    <location>
        <begin position="43"/>
        <end position="61"/>
    </location>
</feature>
<dbReference type="Pfam" id="PF00893">
    <property type="entry name" value="Multi_Drug_Res"/>
    <property type="match status" value="1"/>
</dbReference>
<organism evidence="8 9">
    <name type="scientific">Actinomadura meridiana</name>
    <dbReference type="NCBI Taxonomy" id="559626"/>
    <lineage>
        <taxon>Bacteria</taxon>
        <taxon>Bacillati</taxon>
        <taxon>Actinomycetota</taxon>
        <taxon>Actinomycetes</taxon>
        <taxon>Streptosporangiales</taxon>
        <taxon>Thermomonosporaceae</taxon>
        <taxon>Actinomadura</taxon>
    </lineage>
</organism>
<feature type="transmembrane region" description="Helical" evidence="7">
    <location>
        <begin position="67"/>
        <end position="89"/>
    </location>
</feature>
<dbReference type="EMBL" id="BAABAS010000020">
    <property type="protein sequence ID" value="GAA4238300.1"/>
    <property type="molecule type" value="Genomic_DNA"/>
</dbReference>
<keyword evidence="9" id="KW-1185">Reference proteome</keyword>
<evidence type="ECO:0000256" key="7">
    <source>
        <dbReference type="SAM" id="Phobius"/>
    </source>
</evidence>
<sequence>MTVVVSSREYVMAWILVIAAGLFEVAMALCLKGSKGFTEPLPSAGFLVFAVTSFGLLSVALKDLDVGTAYAVWVGIGAVGTATLGMLLLGDQVSALKIAALAFILVGVVSLNLAGGGGH</sequence>
<comment type="subcellular location">
    <subcellularLocation>
        <location evidence="1 6">Cell membrane</location>
        <topology evidence="1 6">Multi-pass membrane protein</topology>
    </subcellularLocation>
</comment>
<keyword evidence="4 7" id="KW-1133">Transmembrane helix</keyword>
<keyword evidence="3 6" id="KW-0812">Transmembrane</keyword>
<evidence type="ECO:0000256" key="4">
    <source>
        <dbReference type="ARBA" id="ARBA00022989"/>
    </source>
</evidence>
<proteinExistence type="inferred from homology"/>
<accession>A0ABP8CEH5</accession>
<dbReference type="InterPro" id="IPR000390">
    <property type="entry name" value="Small_drug/metabolite_transptr"/>
</dbReference>
<evidence type="ECO:0000256" key="5">
    <source>
        <dbReference type="ARBA" id="ARBA00023136"/>
    </source>
</evidence>
<keyword evidence="5 7" id="KW-0472">Membrane</keyword>
<comment type="caution">
    <text evidence="8">The sequence shown here is derived from an EMBL/GenBank/DDBJ whole genome shotgun (WGS) entry which is preliminary data.</text>
</comment>
<evidence type="ECO:0000256" key="1">
    <source>
        <dbReference type="ARBA" id="ARBA00004651"/>
    </source>
</evidence>
<dbReference type="Gene3D" id="1.10.3730.20">
    <property type="match status" value="1"/>
</dbReference>
<feature type="transmembrane region" description="Helical" evidence="7">
    <location>
        <begin position="96"/>
        <end position="115"/>
    </location>
</feature>